<name>A0A562WA42_9ACTN</name>
<proteinExistence type="predicted"/>
<dbReference type="AlphaFoldDB" id="A0A562WA42"/>
<keyword evidence="3" id="KW-1185">Reference proteome</keyword>
<feature type="domain" description="Zinc finger CGNR" evidence="1">
    <location>
        <begin position="159"/>
        <end position="200"/>
    </location>
</feature>
<dbReference type="InterPro" id="IPR021005">
    <property type="entry name" value="Znf_CGNR"/>
</dbReference>
<dbReference type="Pfam" id="PF07336">
    <property type="entry name" value="ABATE"/>
    <property type="match status" value="1"/>
</dbReference>
<dbReference type="RefSeq" id="WP_232624927.1">
    <property type="nucleotide sequence ID" value="NZ_AP023438.1"/>
</dbReference>
<evidence type="ECO:0000259" key="1">
    <source>
        <dbReference type="Pfam" id="PF11706"/>
    </source>
</evidence>
<protein>
    <submittedName>
        <fullName evidence="2">Putative stress-induced transcription regulator</fullName>
    </submittedName>
</protein>
<accession>A0A562WA42</accession>
<evidence type="ECO:0000313" key="2">
    <source>
        <dbReference type="EMBL" id="TWJ27153.1"/>
    </source>
</evidence>
<dbReference type="SUPFAM" id="SSF160904">
    <property type="entry name" value="Jann2411-like"/>
    <property type="match status" value="1"/>
</dbReference>
<dbReference type="PANTHER" id="PTHR35525:SF3">
    <property type="entry name" value="BLL6575 PROTEIN"/>
    <property type="match status" value="1"/>
</dbReference>
<sequence length="217" mass="23715">MHWIDVDGHPMPVLLAGHPGLELCNTWGGWDESPAPHREWLRDYDRLAVWAGHADLLDAATVRRLRAVAEEEPDVAERVLTGTRTFRSALRATLLTAGDTAAFEVVAGVAERAATASRLRADAEGAPRWTLDEEAGLALPLLACGRAAADLLTTADRHRVRACPGDDCGWLFLDPRGRRRWCSMAVCGNRAKVRAYATRHRRPDPGSRVGGSPHECS</sequence>
<organism evidence="2 3">
    <name type="scientific">Micromonospora sagamiensis</name>
    <dbReference type="NCBI Taxonomy" id="47875"/>
    <lineage>
        <taxon>Bacteria</taxon>
        <taxon>Bacillati</taxon>
        <taxon>Actinomycetota</taxon>
        <taxon>Actinomycetes</taxon>
        <taxon>Micromonosporales</taxon>
        <taxon>Micromonosporaceae</taxon>
        <taxon>Micromonospora</taxon>
    </lineage>
</organism>
<dbReference type="PANTHER" id="PTHR35525">
    <property type="entry name" value="BLL6575 PROTEIN"/>
    <property type="match status" value="1"/>
</dbReference>
<dbReference type="EMBL" id="VLLP01000001">
    <property type="protein sequence ID" value="TWJ27153.1"/>
    <property type="molecule type" value="Genomic_DNA"/>
</dbReference>
<comment type="caution">
    <text evidence="2">The sequence shown here is derived from an EMBL/GenBank/DDBJ whole genome shotgun (WGS) entry which is preliminary data.</text>
</comment>
<dbReference type="Gene3D" id="1.10.3300.10">
    <property type="entry name" value="Jann2411-like domain"/>
    <property type="match status" value="1"/>
</dbReference>
<dbReference type="Pfam" id="PF11706">
    <property type="entry name" value="zf-CGNR"/>
    <property type="match status" value="1"/>
</dbReference>
<evidence type="ECO:0000313" key="3">
    <source>
        <dbReference type="Proteomes" id="UP000319728"/>
    </source>
</evidence>
<dbReference type="InterPro" id="IPR023286">
    <property type="entry name" value="ABATE_dom_sf"/>
</dbReference>
<reference evidence="2 3" key="1">
    <citation type="submission" date="2019-07" db="EMBL/GenBank/DDBJ databases">
        <title>R&amp;d 2014.</title>
        <authorList>
            <person name="Klenk H.-P."/>
        </authorList>
    </citation>
    <scope>NUCLEOTIDE SEQUENCE [LARGE SCALE GENOMIC DNA]</scope>
    <source>
        <strain evidence="2 3">DSM 43912</strain>
    </source>
</reference>
<gene>
    <name evidence="2" type="ORF">JD81_00640</name>
</gene>
<dbReference type="InterPro" id="IPR010852">
    <property type="entry name" value="ABATE"/>
</dbReference>
<dbReference type="Proteomes" id="UP000319728">
    <property type="component" value="Unassembled WGS sequence"/>
</dbReference>